<evidence type="ECO:0000256" key="2">
    <source>
        <dbReference type="ARBA" id="ARBA00022614"/>
    </source>
</evidence>
<dbReference type="GO" id="GO:0006952">
    <property type="term" value="P:defense response"/>
    <property type="evidence" value="ECO:0007669"/>
    <property type="project" value="UniProtKB-KW"/>
</dbReference>
<evidence type="ECO:0000313" key="8">
    <source>
        <dbReference type="Proteomes" id="UP000636709"/>
    </source>
</evidence>
<evidence type="ECO:0000259" key="6">
    <source>
        <dbReference type="Pfam" id="PF18052"/>
    </source>
</evidence>
<protein>
    <recommendedName>
        <fullName evidence="6">Disease resistance N-terminal domain-containing protein</fullName>
    </recommendedName>
</protein>
<gene>
    <name evidence="7" type="ORF">HU200_048968</name>
</gene>
<evidence type="ECO:0000256" key="5">
    <source>
        <dbReference type="ARBA" id="ARBA00022821"/>
    </source>
</evidence>
<keyword evidence="8" id="KW-1185">Reference proteome</keyword>
<organism evidence="7 8">
    <name type="scientific">Digitaria exilis</name>
    <dbReference type="NCBI Taxonomy" id="1010633"/>
    <lineage>
        <taxon>Eukaryota</taxon>
        <taxon>Viridiplantae</taxon>
        <taxon>Streptophyta</taxon>
        <taxon>Embryophyta</taxon>
        <taxon>Tracheophyta</taxon>
        <taxon>Spermatophyta</taxon>
        <taxon>Magnoliopsida</taxon>
        <taxon>Liliopsida</taxon>
        <taxon>Poales</taxon>
        <taxon>Poaceae</taxon>
        <taxon>PACMAD clade</taxon>
        <taxon>Panicoideae</taxon>
        <taxon>Panicodae</taxon>
        <taxon>Paniceae</taxon>
        <taxon>Anthephorinae</taxon>
        <taxon>Digitaria</taxon>
    </lineage>
</organism>
<keyword evidence="3" id="KW-0677">Repeat</keyword>
<evidence type="ECO:0000256" key="3">
    <source>
        <dbReference type="ARBA" id="ARBA00022737"/>
    </source>
</evidence>
<comment type="similarity">
    <text evidence="1">Belongs to the disease resistance NB-LRR family.</text>
</comment>
<dbReference type="InterPro" id="IPR041118">
    <property type="entry name" value="Rx_N"/>
</dbReference>
<dbReference type="Proteomes" id="UP000636709">
    <property type="component" value="Unassembled WGS sequence"/>
</dbReference>
<dbReference type="Gene3D" id="1.20.5.4130">
    <property type="match status" value="1"/>
</dbReference>
<keyword evidence="5" id="KW-0611">Plant defense</keyword>
<dbReference type="OrthoDB" id="690251at2759"/>
<comment type="caution">
    <text evidence="7">The sequence shown here is derived from an EMBL/GenBank/DDBJ whole genome shotgun (WGS) entry which is preliminary data.</text>
</comment>
<evidence type="ECO:0000256" key="4">
    <source>
        <dbReference type="ARBA" id="ARBA00022741"/>
    </source>
</evidence>
<keyword evidence="4" id="KW-0547">Nucleotide-binding</keyword>
<evidence type="ECO:0000256" key="1">
    <source>
        <dbReference type="ARBA" id="ARBA00008894"/>
    </source>
</evidence>
<feature type="domain" description="Disease resistance N-terminal" evidence="6">
    <location>
        <begin position="61"/>
        <end position="105"/>
    </location>
</feature>
<proteinExistence type="inferred from homology"/>
<dbReference type="Pfam" id="PF18052">
    <property type="entry name" value="Rx_N"/>
    <property type="match status" value="1"/>
</dbReference>
<keyword evidence="2" id="KW-0433">Leucine-rich repeat</keyword>
<name>A0A835EAJ2_9POAL</name>
<dbReference type="AlphaFoldDB" id="A0A835EAJ2"/>
<dbReference type="EMBL" id="JACEFO010002208">
    <property type="protein sequence ID" value="KAF8673404.1"/>
    <property type="molecule type" value="Genomic_DNA"/>
</dbReference>
<dbReference type="GO" id="GO:0000166">
    <property type="term" value="F:nucleotide binding"/>
    <property type="evidence" value="ECO:0007669"/>
    <property type="project" value="UniProtKB-KW"/>
</dbReference>
<reference evidence="7" key="1">
    <citation type="submission" date="2020-07" db="EMBL/GenBank/DDBJ databases">
        <title>Genome sequence and genetic diversity analysis of an under-domesticated orphan crop, white fonio (Digitaria exilis).</title>
        <authorList>
            <person name="Bennetzen J.L."/>
            <person name="Chen S."/>
            <person name="Ma X."/>
            <person name="Wang X."/>
            <person name="Yssel A.E.J."/>
            <person name="Chaluvadi S.R."/>
            <person name="Johnson M."/>
            <person name="Gangashetty P."/>
            <person name="Hamidou F."/>
            <person name="Sanogo M.D."/>
            <person name="Zwaenepoel A."/>
            <person name="Wallace J."/>
            <person name="Van De Peer Y."/>
            <person name="Van Deynze A."/>
        </authorList>
    </citation>
    <scope>NUCLEOTIDE SEQUENCE</scope>
    <source>
        <tissue evidence="7">Leaves</tissue>
    </source>
</reference>
<sequence length="108" mass="11814">MRDSRRSKKSIVLLQRAPAHASTGYPRSSNVHPPALSTSVELAACDKTERQRSMEFFTGALPSLLPKLAALANDEYNLQKGLKGEIKFLHAELESVQGALEDISKVPP</sequence>
<accession>A0A835EAJ2</accession>
<evidence type="ECO:0000313" key="7">
    <source>
        <dbReference type="EMBL" id="KAF8673404.1"/>
    </source>
</evidence>